<dbReference type="AlphaFoldDB" id="A0A8S3W408"/>
<keyword evidence="4" id="KW-1185">Reference proteome</keyword>
<comment type="caution">
    <text evidence="3">The sequence shown here is derived from an EMBL/GenBank/DDBJ whole genome shotgun (WGS) entry which is preliminary data.</text>
</comment>
<evidence type="ECO:0000256" key="2">
    <source>
        <dbReference type="SAM" id="SignalP"/>
    </source>
</evidence>
<evidence type="ECO:0000313" key="4">
    <source>
        <dbReference type="Proteomes" id="UP000691718"/>
    </source>
</evidence>
<feature type="signal peptide" evidence="2">
    <location>
        <begin position="1"/>
        <end position="21"/>
    </location>
</feature>
<reference evidence="3" key="1">
    <citation type="submission" date="2021-04" db="EMBL/GenBank/DDBJ databases">
        <authorList>
            <person name="Tunstrom K."/>
        </authorList>
    </citation>
    <scope>NUCLEOTIDE SEQUENCE</scope>
</reference>
<organism evidence="3 4">
    <name type="scientific">Parnassius apollo</name>
    <name type="common">Apollo butterfly</name>
    <name type="synonym">Papilio apollo</name>
    <dbReference type="NCBI Taxonomy" id="110799"/>
    <lineage>
        <taxon>Eukaryota</taxon>
        <taxon>Metazoa</taxon>
        <taxon>Ecdysozoa</taxon>
        <taxon>Arthropoda</taxon>
        <taxon>Hexapoda</taxon>
        <taxon>Insecta</taxon>
        <taxon>Pterygota</taxon>
        <taxon>Neoptera</taxon>
        <taxon>Endopterygota</taxon>
        <taxon>Lepidoptera</taxon>
        <taxon>Glossata</taxon>
        <taxon>Ditrysia</taxon>
        <taxon>Papilionoidea</taxon>
        <taxon>Papilionidae</taxon>
        <taxon>Parnassiinae</taxon>
        <taxon>Parnassini</taxon>
        <taxon>Parnassius</taxon>
        <taxon>Parnassius</taxon>
    </lineage>
</organism>
<accession>A0A8S3W408</accession>
<evidence type="ECO:0000256" key="1">
    <source>
        <dbReference type="SAM" id="MobiDB-lite"/>
    </source>
</evidence>
<feature type="chain" id="PRO_5035903870" evidence="2">
    <location>
        <begin position="22"/>
        <end position="93"/>
    </location>
</feature>
<keyword evidence="2" id="KW-0732">Signal</keyword>
<dbReference type="OrthoDB" id="7339926at2759"/>
<evidence type="ECO:0000313" key="3">
    <source>
        <dbReference type="EMBL" id="CAG4940049.1"/>
    </source>
</evidence>
<gene>
    <name evidence="3" type="ORF">PAPOLLO_LOCUS1922</name>
</gene>
<protein>
    <submittedName>
        <fullName evidence="3">(apollo) hypothetical protein</fullName>
    </submittedName>
</protein>
<dbReference type="EMBL" id="CAJQZP010000141">
    <property type="protein sequence ID" value="CAG4940049.1"/>
    <property type="molecule type" value="Genomic_DNA"/>
</dbReference>
<name>A0A8S3W408_PARAO</name>
<proteinExistence type="predicted"/>
<feature type="region of interest" description="Disordered" evidence="1">
    <location>
        <begin position="69"/>
        <end position="93"/>
    </location>
</feature>
<dbReference type="Proteomes" id="UP000691718">
    <property type="component" value="Unassembled WGS sequence"/>
</dbReference>
<sequence length="93" mass="10653">MSHVRAAALLCACALVVNAAAEPALGPPRRSTKKESRVVKDKIIAVKKMHVTYIYPFSLWPLPRFSNTDRGDSEQKHQYKRSSQIYQIRENKR</sequence>